<sequence length="311" mass="34633">MTSARTRHFGDFYGEGPDSTGPLWLVVGNCQAEALRIVIDGVADRPYATVRMPPVHELERSDLPSLRRLLRRTAVLLCQPIRAGYRDLPLGTEELAAELPSAAQVVRWPVIRYAGLHPFQAIVRNPADRSLVPPVVPYHDLRTVVAARDGRSDDDEWDVAVDPEGFVAVADASRAELAHREDLQCDVEISDVLVQYGAEAAHTINHPGNRVLTELGRRVLWTLNVDLPVEEPPKTLLGSVIAPLERRVLAALHLNAPERRRWLTDAQQLTPDYVHRVQLQWYRDNPEFVPLALARHSRTLELLGIGSTGAA</sequence>
<gene>
    <name evidence="2" type="ORF">EAH80_29025</name>
</gene>
<reference evidence="2 3" key="1">
    <citation type="journal article" date="2019" name="Environ. Microbiol.">
        <title>Species interactions and distinct microbial communities in high Arctic permafrost affected cryosols are associated with the CH4 and CO2 gas fluxes.</title>
        <authorList>
            <person name="Altshuler I."/>
            <person name="Hamel J."/>
            <person name="Turney S."/>
            <person name="Magnuson E."/>
            <person name="Levesque R."/>
            <person name="Greer C."/>
            <person name="Whyte L.G."/>
        </authorList>
    </citation>
    <scope>NUCLEOTIDE SEQUENCE [LARGE SCALE GENOMIC DNA]</scope>
    <source>
        <strain evidence="2 3">S5.20</strain>
    </source>
</reference>
<dbReference type="EMBL" id="RCZG01000022">
    <property type="protein sequence ID" value="TPG27363.1"/>
    <property type="molecule type" value="Genomic_DNA"/>
</dbReference>
<evidence type="ECO:0000313" key="3">
    <source>
        <dbReference type="Proteomes" id="UP000320095"/>
    </source>
</evidence>
<evidence type="ECO:0000313" key="2">
    <source>
        <dbReference type="EMBL" id="TPG27363.1"/>
    </source>
</evidence>
<dbReference type="OrthoDB" id="3283619at2"/>
<dbReference type="Gene3D" id="3.40.50.12080">
    <property type="match status" value="2"/>
</dbReference>
<dbReference type="Pfam" id="PF18588">
    <property type="entry name" value="WcbI"/>
    <property type="match status" value="1"/>
</dbReference>
<evidence type="ECO:0000259" key="1">
    <source>
        <dbReference type="Pfam" id="PF18588"/>
    </source>
</evidence>
<dbReference type="InterPro" id="IPR041307">
    <property type="entry name" value="WcbI"/>
</dbReference>
<comment type="caution">
    <text evidence="2">The sequence shown here is derived from an EMBL/GenBank/DDBJ whole genome shotgun (WGS) entry which is preliminary data.</text>
</comment>
<protein>
    <recommendedName>
        <fullName evidence="1">Polysaccharide biosynthesis enzyme WcbI domain-containing protein</fullName>
    </recommendedName>
</protein>
<dbReference type="Proteomes" id="UP000320095">
    <property type="component" value="Unassembled WGS sequence"/>
</dbReference>
<name>A0A502DQ00_9MYCO</name>
<dbReference type="AlphaFoldDB" id="A0A502DQ00"/>
<feature type="domain" description="Polysaccharide biosynthesis enzyme WcbI" evidence="1">
    <location>
        <begin position="23"/>
        <end position="225"/>
    </location>
</feature>
<organism evidence="2 3">
    <name type="scientific">Mycolicibacterium hodleri</name>
    <dbReference type="NCBI Taxonomy" id="49897"/>
    <lineage>
        <taxon>Bacteria</taxon>
        <taxon>Bacillati</taxon>
        <taxon>Actinomycetota</taxon>
        <taxon>Actinomycetes</taxon>
        <taxon>Mycobacteriales</taxon>
        <taxon>Mycobacteriaceae</taxon>
        <taxon>Mycolicibacterium</taxon>
    </lineage>
</organism>
<dbReference type="RefSeq" id="WP_140699372.1">
    <property type="nucleotide sequence ID" value="NZ_RCZG01000022.1"/>
</dbReference>
<accession>A0A502DQ00</accession>
<keyword evidence="3" id="KW-1185">Reference proteome</keyword>
<proteinExistence type="predicted"/>